<organism evidence="1">
    <name type="scientific">marine sediment metagenome</name>
    <dbReference type="NCBI Taxonomy" id="412755"/>
    <lineage>
        <taxon>unclassified sequences</taxon>
        <taxon>metagenomes</taxon>
        <taxon>ecological metagenomes</taxon>
    </lineage>
</organism>
<protein>
    <submittedName>
        <fullName evidence="1">Uncharacterized protein</fullName>
    </submittedName>
</protein>
<comment type="caution">
    <text evidence="1">The sequence shown here is derived from an EMBL/GenBank/DDBJ whole genome shotgun (WGS) entry which is preliminary data.</text>
</comment>
<sequence>MSTKMSAVEAEKAHTKLAGMAISILGGITWSEIRPADLAAYHQDITEIFMEINEAIRDLCSRIRLPPVE</sequence>
<dbReference type="EMBL" id="LAZR01002400">
    <property type="protein sequence ID" value="KKN30502.1"/>
    <property type="molecule type" value="Genomic_DNA"/>
</dbReference>
<name>A0A0F9Q0H3_9ZZZZ</name>
<accession>A0A0F9Q0H3</accession>
<proteinExistence type="predicted"/>
<gene>
    <name evidence="1" type="ORF">LCGC14_0833270</name>
</gene>
<reference evidence="1" key="1">
    <citation type="journal article" date="2015" name="Nature">
        <title>Complex archaea that bridge the gap between prokaryotes and eukaryotes.</title>
        <authorList>
            <person name="Spang A."/>
            <person name="Saw J.H."/>
            <person name="Jorgensen S.L."/>
            <person name="Zaremba-Niedzwiedzka K."/>
            <person name="Martijn J."/>
            <person name="Lind A.E."/>
            <person name="van Eijk R."/>
            <person name="Schleper C."/>
            <person name="Guy L."/>
            <person name="Ettema T.J."/>
        </authorList>
    </citation>
    <scope>NUCLEOTIDE SEQUENCE</scope>
</reference>
<evidence type="ECO:0000313" key="1">
    <source>
        <dbReference type="EMBL" id="KKN30502.1"/>
    </source>
</evidence>
<dbReference type="AlphaFoldDB" id="A0A0F9Q0H3"/>